<protein>
    <submittedName>
        <fullName evidence="2">DUF1330 domain-containing protein</fullName>
    </submittedName>
</protein>
<dbReference type="PANTHER" id="PTHR41521">
    <property type="match status" value="1"/>
</dbReference>
<gene>
    <name evidence="2" type="ORF">JJB11_19865</name>
</gene>
<reference evidence="2" key="1">
    <citation type="journal article" date="2012" name="J. Microbiol. Biotechnol.">
        <title>Ramlibacter ginsenosidimutans sp. nov., with ginsenoside-converting activity.</title>
        <authorList>
            <person name="Wang L."/>
            <person name="An D.S."/>
            <person name="Kim S.G."/>
            <person name="Jin F.X."/>
            <person name="Kim S.C."/>
            <person name="Lee S.T."/>
            <person name="Im W.T."/>
        </authorList>
    </citation>
    <scope>NUCLEOTIDE SEQUENCE</scope>
    <source>
        <strain evidence="2">KACC 17527</strain>
    </source>
</reference>
<organism evidence="2 3">
    <name type="scientific">Ramlibacter ginsenosidimutans</name>
    <dbReference type="NCBI Taxonomy" id="502333"/>
    <lineage>
        <taxon>Bacteria</taxon>
        <taxon>Pseudomonadati</taxon>
        <taxon>Pseudomonadota</taxon>
        <taxon>Betaproteobacteria</taxon>
        <taxon>Burkholderiales</taxon>
        <taxon>Comamonadaceae</taxon>
        <taxon>Ramlibacter</taxon>
    </lineage>
</organism>
<evidence type="ECO:0000313" key="2">
    <source>
        <dbReference type="EMBL" id="MBK6008369.1"/>
    </source>
</evidence>
<reference evidence="2" key="2">
    <citation type="submission" date="2021-01" db="EMBL/GenBank/DDBJ databases">
        <authorList>
            <person name="Kang M."/>
        </authorList>
    </citation>
    <scope>NUCLEOTIDE SEQUENCE</scope>
    <source>
        <strain evidence="2">KACC 17527</strain>
    </source>
</reference>
<evidence type="ECO:0000259" key="1">
    <source>
        <dbReference type="Pfam" id="PF07045"/>
    </source>
</evidence>
<dbReference type="EMBL" id="JAEPWM010000009">
    <property type="protein sequence ID" value="MBK6008369.1"/>
    <property type="molecule type" value="Genomic_DNA"/>
</dbReference>
<proteinExistence type="predicted"/>
<dbReference type="Proteomes" id="UP000630528">
    <property type="component" value="Unassembled WGS sequence"/>
</dbReference>
<dbReference type="InterPro" id="IPR010753">
    <property type="entry name" value="DUF1330"/>
</dbReference>
<comment type="caution">
    <text evidence="2">The sequence shown here is derived from an EMBL/GenBank/DDBJ whole genome shotgun (WGS) entry which is preliminary data.</text>
</comment>
<evidence type="ECO:0000313" key="3">
    <source>
        <dbReference type="Proteomes" id="UP000630528"/>
    </source>
</evidence>
<dbReference type="PANTHER" id="PTHR41521:SF4">
    <property type="entry name" value="BLR0684 PROTEIN"/>
    <property type="match status" value="1"/>
</dbReference>
<sequence length="96" mass="10693">MPKYYVLANVKVTDPQQYEQYKKLSSQAFQAAGVQPLVRGGAVEVLEGDWTPDRTVLLEFPSKEAALAWYNSPEYQAAKQSRQGAAIMRMVLIEGA</sequence>
<name>A0A934TVI6_9BURK</name>
<feature type="domain" description="DUF1330" evidence="1">
    <location>
        <begin position="4"/>
        <end position="95"/>
    </location>
</feature>
<dbReference type="AlphaFoldDB" id="A0A934TVI6"/>
<dbReference type="SUPFAM" id="SSF54909">
    <property type="entry name" value="Dimeric alpha+beta barrel"/>
    <property type="match status" value="1"/>
</dbReference>
<keyword evidence="3" id="KW-1185">Reference proteome</keyword>
<dbReference type="Gene3D" id="3.30.70.100">
    <property type="match status" value="1"/>
</dbReference>
<dbReference type="RefSeq" id="WP_201175515.1">
    <property type="nucleotide sequence ID" value="NZ_JAEPWM010000009.1"/>
</dbReference>
<dbReference type="InterPro" id="IPR011008">
    <property type="entry name" value="Dimeric_a/b-barrel"/>
</dbReference>
<accession>A0A934TVI6</accession>
<dbReference type="Pfam" id="PF07045">
    <property type="entry name" value="DUF1330"/>
    <property type="match status" value="1"/>
</dbReference>